<feature type="transmembrane region" description="Helical" evidence="2">
    <location>
        <begin position="144"/>
        <end position="173"/>
    </location>
</feature>
<evidence type="ECO:0000256" key="2">
    <source>
        <dbReference type="SAM" id="Phobius"/>
    </source>
</evidence>
<feature type="transmembrane region" description="Helical" evidence="2">
    <location>
        <begin position="55"/>
        <end position="76"/>
    </location>
</feature>
<keyword evidence="2" id="KW-0812">Transmembrane</keyword>
<feature type="transmembrane region" description="Helical" evidence="2">
    <location>
        <begin position="193"/>
        <end position="216"/>
    </location>
</feature>
<name>A0AAW0AB81_9AGAR</name>
<dbReference type="AlphaFoldDB" id="A0AAW0AB81"/>
<keyword evidence="2" id="KW-0472">Membrane</keyword>
<dbReference type="EMBL" id="JAWWNJ010000077">
    <property type="protein sequence ID" value="KAK7005868.1"/>
    <property type="molecule type" value="Genomic_DNA"/>
</dbReference>
<comment type="caution">
    <text evidence="3">The sequence shown here is derived from an EMBL/GenBank/DDBJ whole genome shotgun (WGS) entry which is preliminary data.</text>
</comment>
<protein>
    <submittedName>
        <fullName evidence="3">Uncharacterized protein</fullName>
    </submittedName>
</protein>
<reference evidence="3 4" key="1">
    <citation type="journal article" date="2024" name="J Genomics">
        <title>Draft genome sequencing and assembly of Favolaschia claudopus CIRM-BRFM 2984 isolated from oak limbs.</title>
        <authorList>
            <person name="Navarro D."/>
            <person name="Drula E."/>
            <person name="Chaduli D."/>
            <person name="Cazenave R."/>
            <person name="Ahrendt S."/>
            <person name="Wang J."/>
            <person name="Lipzen A."/>
            <person name="Daum C."/>
            <person name="Barry K."/>
            <person name="Grigoriev I.V."/>
            <person name="Favel A."/>
            <person name="Rosso M.N."/>
            <person name="Martin F."/>
        </authorList>
    </citation>
    <scope>NUCLEOTIDE SEQUENCE [LARGE SCALE GENOMIC DNA]</scope>
    <source>
        <strain evidence="3 4">CIRM-BRFM 2984</strain>
    </source>
</reference>
<feature type="transmembrane region" description="Helical" evidence="2">
    <location>
        <begin position="20"/>
        <end position="43"/>
    </location>
</feature>
<evidence type="ECO:0000313" key="3">
    <source>
        <dbReference type="EMBL" id="KAK7005868.1"/>
    </source>
</evidence>
<organism evidence="3 4">
    <name type="scientific">Favolaschia claudopus</name>
    <dbReference type="NCBI Taxonomy" id="2862362"/>
    <lineage>
        <taxon>Eukaryota</taxon>
        <taxon>Fungi</taxon>
        <taxon>Dikarya</taxon>
        <taxon>Basidiomycota</taxon>
        <taxon>Agaricomycotina</taxon>
        <taxon>Agaricomycetes</taxon>
        <taxon>Agaricomycetidae</taxon>
        <taxon>Agaricales</taxon>
        <taxon>Marasmiineae</taxon>
        <taxon>Mycenaceae</taxon>
        <taxon>Favolaschia</taxon>
    </lineage>
</organism>
<feature type="transmembrane region" description="Helical" evidence="2">
    <location>
        <begin position="236"/>
        <end position="260"/>
    </location>
</feature>
<accession>A0AAW0AB81</accession>
<gene>
    <name evidence="3" type="ORF">R3P38DRAFT_3040069</name>
</gene>
<keyword evidence="4" id="KW-1185">Reference proteome</keyword>
<feature type="compositionally biased region" description="Basic and acidic residues" evidence="1">
    <location>
        <begin position="363"/>
        <end position="380"/>
    </location>
</feature>
<dbReference type="Proteomes" id="UP001362999">
    <property type="component" value="Unassembled WGS sequence"/>
</dbReference>
<keyword evidence="2" id="KW-1133">Transmembrane helix</keyword>
<evidence type="ECO:0000256" key="1">
    <source>
        <dbReference type="SAM" id="MobiDB-lite"/>
    </source>
</evidence>
<feature type="transmembrane region" description="Helical" evidence="2">
    <location>
        <begin position="272"/>
        <end position="290"/>
    </location>
</feature>
<feature type="transmembrane region" description="Helical" evidence="2">
    <location>
        <begin position="111"/>
        <end position="132"/>
    </location>
</feature>
<feature type="region of interest" description="Disordered" evidence="1">
    <location>
        <begin position="356"/>
        <end position="380"/>
    </location>
</feature>
<proteinExistence type="predicted"/>
<sequence>MASTRSDAANLQSMNGGLMYYMFGLVAQTFFFGIYTILIWLSTRMLLQRKLKTRINKAMFGITTSTYILTLAYWAYSVADGVDRMYQYEDQAVHPSKIMPDHTDVTQWSPLFNALMLINYVVGDGVVVWRAWIICQRNHRKYLWIAIVFLAITAITVALTIGFRIVGVVVSPIKNLPKDSVLAQGIDILQVTTLFTSLLSNLTATGVVAATALNHWRSIRSAFSESKANALRTNRILLLVIETGALYCISALIVFISAFIRLPHGTVGDLYQPINTQIAGAYPTIVLLLVSTKKSLSESSFADTDSSGSMSTVSQPIRFGTELPSAHNSIVSKPIPIHFARNPLLSVTDSESVLDISPNRGSRSREKPGEHRRLSDDSFV</sequence>
<evidence type="ECO:0000313" key="4">
    <source>
        <dbReference type="Proteomes" id="UP001362999"/>
    </source>
</evidence>